<dbReference type="SMART" id="SM01321">
    <property type="entry name" value="Y1_Tnp"/>
    <property type="match status" value="1"/>
</dbReference>
<feature type="domain" description="Transposase IS200-like" evidence="1">
    <location>
        <begin position="10"/>
        <end position="129"/>
    </location>
</feature>
<name>A0AAU9DFR4_9FUSO</name>
<dbReference type="SUPFAM" id="SSF143422">
    <property type="entry name" value="Transposase IS200-like"/>
    <property type="match status" value="1"/>
</dbReference>
<dbReference type="Proteomes" id="UP001321582">
    <property type="component" value="Chromosome"/>
</dbReference>
<organism evidence="2 3">
    <name type="scientific">Haliovirga abyssi</name>
    <dbReference type="NCBI Taxonomy" id="2996794"/>
    <lineage>
        <taxon>Bacteria</taxon>
        <taxon>Fusobacteriati</taxon>
        <taxon>Fusobacteriota</taxon>
        <taxon>Fusobacteriia</taxon>
        <taxon>Fusobacteriales</taxon>
        <taxon>Haliovirgaceae</taxon>
        <taxon>Haliovirga</taxon>
    </lineage>
</organism>
<dbReference type="EMBL" id="AP027059">
    <property type="protein sequence ID" value="BDU51053.1"/>
    <property type="molecule type" value="Genomic_DNA"/>
</dbReference>
<dbReference type="AlphaFoldDB" id="A0AAU9DFR4"/>
<evidence type="ECO:0000313" key="2">
    <source>
        <dbReference type="EMBL" id="BDU51053.1"/>
    </source>
</evidence>
<dbReference type="InterPro" id="IPR036515">
    <property type="entry name" value="Transposase_17_sf"/>
</dbReference>
<dbReference type="NCBIfam" id="NF033573">
    <property type="entry name" value="transpos_IS200"/>
    <property type="match status" value="1"/>
</dbReference>
<dbReference type="RefSeq" id="WP_307903898.1">
    <property type="nucleotide sequence ID" value="NZ_AP027059.1"/>
</dbReference>
<gene>
    <name evidence="2" type="ORF">HLVA_16220</name>
</gene>
<evidence type="ECO:0000313" key="3">
    <source>
        <dbReference type="Proteomes" id="UP001321582"/>
    </source>
</evidence>
<protein>
    <submittedName>
        <fullName evidence="2">IS200/IS605 family transposase</fullName>
    </submittedName>
</protein>
<dbReference type="Pfam" id="PF01797">
    <property type="entry name" value="Y1_Tnp"/>
    <property type="match status" value="1"/>
</dbReference>
<dbReference type="InterPro" id="IPR002686">
    <property type="entry name" value="Transposase_17"/>
</dbReference>
<dbReference type="GO" id="GO:0004803">
    <property type="term" value="F:transposase activity"/>
    <property type="evidence" value="ECO:0007669"/>
    <property type="project" value="InterPro"/>
</dbReference>
<dbReference type="PANTHER" id="PTHR33360">
    <property type="entry name" value="TRANSPOSASE FOR INSERTION SEQUENCE ELEMENT IS200"/>
    <property type="match status" value="1"/>
</dbReference>
<dbReference type="PANTHER" id="PTHR33360:SF2">
    <property type="entry name" value="TRANSPOSASE FOR INSERTION SEQUENCE ELEMENT IS200"/>
    <property type="match status" value="1"/>
</dbReference>
<accession>A0AAU9DFR4</accession>
<dbReference type="GO" id="GO:0006313">
    <property type="term" value="P:DNA transposition"/>
    <property type="evidence" value="ECO:0007669"/>
    <property type="project" value="InterPro"/>
</dbReference>
<reference evidence="2 3" key="1">
    <citation type="submission" date="2022-11" db="EMBL/GenBank/DDBJ databases">
        <title>Haliovirga abyssi gen. nov., sp. nov., a mesophilic fermentative bacterium isolated from the Iheya North hydrothermal field and the proposal of Haliovirgaceae fam. nov.</title>
        <authorList>
            <person name="Miyazaki U."/>
            <person name="Tame A."/>
            <person name="Miyazaki J."/>
            <person name="Takai K."/>
            <person name="Sawayama S."/>
            <person name="Kitajima M."/>
            <person name="Okamoto A."/>
            <person name="Nakagawa S."/>
        </authorList>
    </citation>
    <scope>NUCLEOTIDE SEQUENCE [LARGE SCALE GENOMIC DNA]</scope>
    <source>
        <strain evidence="2 3">IC12</strain>
    </source>
</reference>
<dbReference type="KEGG" id="haby:HLVA_16220"/>
<evidence type="ECO:0000259" key="1">
    <source>
        <dbReference type="SMART" id="SM01321"/>
    </source>
</evidence>
<proteinExistence type="predicted"/>
<sequence>MEYRKGSHSIYDIKYHIVWVTKYRYKILKGEMAKRLRDLIRQGCEARNITIVKGNITKDHIHLLISCPPTLSPAKIVQYLKWRSSKLLQDEFPELKKKYWGQHLWGRGYFCGTVGSVTEEMIKEYVENQDKMKDNDIFKITE</sequence>
<keyword evidence="3" id="KW-1185">Reference proteome</keyword>
<dbReference type="GO" id="GO:0003677">
    <property type="term" value="F:DNA binding"/>
    <property type="evidence" value="ECO:0007669"/>
    <property type="project" value="InterPro"/>
</dbReference>
<dbReference type="Gene3D" id="3.30.70.1290">
    <property type="entry name" value="Transposase IS200-like"/>
    <property type="match status" value="1"/>
</dbReference>